<organism evidence="1 2">
    <name type="scientific">Candidatus Ruania gallistercoris</name>
    <dbReference type="NCBI Taxonomy" id="2838746"/>
    <lineage>
        <taxon>Bacteria</taxon>
        <taxon>Bacillati</taxon>
        <taxon>Actinomycetota</taxon>
        <taxon>Actinomycetes</taxon>
        <taxon>Micrococcales</taxon>
        <taxon>Ruaniaceae</taxon>
        <taxon>Ruania</taxon>
    </lineage>
</organism>
<dbReference type="AlphaFoldDB" id="A0A9D2EBR3"/>
<comment type="caution">
    <text evidence="1">The sequence shown here is derived from an EMBL/GenBank/DDBJ whole genome shotgun (WGS) entry which is preliminary data.</text>
</comment>
<evidence type="ECO:0000313" key="2">
    <source>
        <dbReference type="Proteomes" id="UP000824037"/>
    </source>
</evidence>
<reference evidence="1" key="2">
    <citation type="submission" date="2021-04" db="EMBL/GenBank/DDBJ databases">
        <authorList>
            <person name="Gilroy R."/>
        </authorList>
    </citation>
    <scope>NUCLEOTIDE SEQUENCE</scope>
    <source>
        <strain evidence="1">ChiGjej4B4-7305</strain>
    </source>
</reference>
<evidence type="ECO:0000313" key="1">
    <source>
        <dbReference type="EMBL" id="HIZ34380.1"/>
    </source>
</evidence>
<accession>A0A9D2EBR3</accession>
<proteinExistence type="predicted"/>
<name>A0A9D2EBR3_9MICO</name>
<protein>
    <submittedName>
        <fullName evidence="1">DUF4192 domain-containing protein</fullName>
    </submittedName>
</protein>
<gene>
    <name evidence="1" type="ORF">H9815_01275</name>
</gene>
<dbReference type="Proteomes" id="UP000824037">
    <property type="component" value="Unassembled WGS sequence"/>
</dbReference>
<sequence length="117" mass="12804">MRRAGLGEYLASLPYQFGYELDNHVVVIGLDEGSPKLSAAFEWNDNRDLIEQSEAFVAGFTPPMQKENIDSLLLVGYGPEGQARAQAVAATVEASSTTPPRIGMVEVDQDHYRHIAP</sequence>
<feature type="non-terminal residue" evidence="1">
    <location>
        <position position="117"/>
    </location>
</feature>
<reference evidence="1" key="1">
    <citation type="journal article" date="2021" name="PeerJ">
        <title>Extensive microbial diversity within the chicken gut microbiome revealed by metagenomics and culture.</title>
        <authorList>
            <person name="Gilroy R."/>
            <person name="Ravi A."/>
            <person name="Getino M."/>
            <person name="Pursley I."/>
            <person name="Horton D.L."/>
            <person name="Alikhan N.F."/>
            <person name="Baker D."/>
            <person name="Gharbi K."/>
            <person name="Hall N."/>
            <person name="Watson M."/>
            <person name="Adriaenssens E.M."/>
            <person name="Foster-Nyarko E."/>
            <person name="Jarju S."/>
            <person name="Secka A."/>
            <person name="Antonio M."/>
            <person name="Oren A."/>
            <person name="Chaudhuri R.R."/>
            <person name="La Ragione R."/>
            <person name="Hildebrand F."/>
            <person name="Pallen M.J."/>
        </authorList>
    </citation>
    <scope>NUCLEOTIDE SEQUENCE</scope>
    <source>
        <strain evidence="1">ChiGjej4B4-7305</strain>
    </source>
</reference>
<dbReference type="EMBL" id="DXBY01000025">
    <property type="protein sequence ID" value="HIZ34380.1"/>
    <property type="molecule type" value="Genomic_DNA"/>
</dbReference>